<evidence type="ECO:0000313" key="2">
    <source>
        <dbReference type="Proteomes" id="UP000283895"/>
    </source>
</evidence>
<organism evidence="1 2">
    <name type="scientific">Cytospora schulzeri</name>
    <dbReference type="NCBI Taxonomy" id="448051"/>
    <lineage>
        <taxon>Eukaryota</taxon>
        <taxon>Fungi</taxon>
        <taxon>Dikarya</taxon>
        <taxon>Ascomycota</taxon>
        <taxon>Pezizomycotina</taxon>
        <taxon>Sordariomycetes</taxon>
        <taxon>Sordariomycetidae</taxon>
        <taxon>Diaporthales</taxon>
        <taxon>Cytosporaceae</taxon>
        <taxon>Cytospora</taxon>
    </lineage>
</organism>
<evidence type="ECO:0000313" key="1">
    <source>
        <dbReference type="EMBL" id="ROV93164.1"/>
    </source>
</evidence>
<keyword evidence="2" id="KW-1185">Reference proteome</keyword>
<dbReference type="OrthoDB" id="4177236at2759"/>
<dbReference type="Proteomes" id="UP000283895">
    <property type="component" value="Unassembled WGS sequence"/>
</dbReference>
<dbReference type="AlphaFoldDB" id="A0A423VQG7"/>
<protein>
    <recommendedName>
        <fullName evidence="3">Aminoglycoside phosphotransferase domain-containing protein</fullName>
    </recommendedName>
</protein>
<accession>A0A423VQG7</accession>
<dbReference type="EMBL" id="LKEA01000046">
    <property type="protein sequence ID" value="ROV93164.1"/>
    <property type="molecule type" value="Genomic_DNA"/>
</dbReference>
<proteinExistence type="predicted"/>
<sequence>MALRSQIGRDSDSPGFWLSTWLARNLPTALRGHRFVFAHGDLQRKTILVEEELAGEGQKEGEPMLIVTVILDWEDGVLWYPSYWEYSSSFIGFCLEDDWPEKLGSILDLWPLEASFS</sequence>
<name>A0A423VQG7_9PEZI</name>
<evidence type="ECO:0008006" key="3">
    <source>
        <dbReference type="Google" id="ProtNLM"/>
    </source>
</evidence>
<reference evidence="1 2" key="1">
    <citation type="submission" date="2015-09" db="EMBL/GenBank/DDBJ databases">
        <title>Host preference determinants of Valsa canker pathogens revealed by comparative genomics.</title>
        <authorList>
            <person name="Yin Z."/>
            <person name="Huang L."/>
        </authorList>
    </citation>
    <scope>NUCLEOTIDE SEQUENCE [LARGE SCALE GENOMIC DNA]</scope>
    <source>
        <strain evidence="1 2">03-1</strain>
    </source>
</reference>
<dbReference type="STRING" id="356882.A0A423VQG7"/>
<comment type="caution">
    <text evidence="1">The sequence shown here is derived from an EMBL/GenBank/DDBJ whole genome shotgun (WGS) entry which is preliminary data.</text>
</comment>
<gene>
    <name evidence="1" type="ORF">VMCG_08749</name>
</gene>